<reference evidence="7 8" key="1">
    <citation type="submission" date="2018-12" db="EMBL/GenBank/DDBJ databases">
        <authorList>
            <person name="Feng G."/>
            <person name="Zhu H."/>
        </authorList>
    </citation>
    <scope>NUCLEOTIDE SEQUENCE [LARGE SCALE GENOMIC DNA]</scope>
    <source>
        <strain evidence="7 8">9PBR-2</strain>
    </source>
</reference>
<dbReference type="GO" id="GO:0015108">
    <property type="term" value="F:chloride transmembrane transporter activity"/>
    <property type="evidence" value="ECO:0007669"/>
    <property type="project" value="InterPro"/>
</dbReference>
<comment type="subcellular location">
    <subcellularLocation>
        <location evidence="1">Membrane</location>
        <topology evidence="1">Multi-pass membrane protein</topology>
    </subcellularLocation>
</comment>
<sequence>MIPTHPTGLLPVARRFFLAFYSLLPVAFRSPFPRFLRPSLAIEQTPHLLFLLRWLLICTAVGVLVGSASAGFLVALDWVTVWREAHPWVLWLLPAGGLLIGASYHYLGQGVVRGNNLLLDEIHRPQATIPLRMAPLVLFGTLATHLFGGSAGREGTAVQMGGTLADQLTRLFGLRPRDRKILLIAGISAGFASVFGTPLAGAVFGLEVFLIGTIRYDAIVPSFLAAVCADLVTKAWGVGHSHYPQLEALPITPLGLVLTLGCGIAFGLTARGFATLTHQITHWFKRISYPPLRPVVGGVLVALAVFALGTTKYIGLGVPTILASFQTAALPQDFLLKLVLTALTLGCGFKGGEVTPLFFIGATLGSALALVLPLPVALLAAMGFVGVFAGAANTPLACTLMGLELFGAHTGVYLALACVTAYLFSGHTGIYSAQVIGHAKHLRFGREQGQQLGNIPTHRENGRATAANHKAQS</sequence>
<dbReference type="AlphaFoldDB" id="A0A428J006"/>
<feature type="transmembrane region" description="Helical" evidence="6">
    <location>
        <begin position="364"/>
        <end position="392"/>
    </location>
</feature>
<keyword evidence="4 6" id="KW-0472">Membrane</keyword>
<dbReference type="Pfam" id="PF00654">
    <property type="entry name" value="Voltage_CLC"/>
    <property type="match status" value="1"/>
</dbReference>
<protein>
    <submittedName>
        <fullName evidence="7">Chloride channel protein</fullName>
    </submittedName>
</protein>
<name>A0A428J006_9BACT</name>
<evidence type="ECO:0000256" key="4">
    <source>
        <dbReference type="ARBA" id="ARBA00023136"/>
    </source>
</evidence>
<feature type="region of interest" description="Disordered" evidence="5">
    <location>
        <begin position="452"/>
        <end position="473"/>
    </location>
</feature>
<keyword evidence="8" id="KW-1185">Reference proteome</keyword>
<dbReference type="InterPro" id="IPR014743">
    <property type="entry name" value="Cl-channel_core"/>
</dbReference>
<proteinExistence type="predicted"/>
<dbReference type="PANTHER" id="PTHR43427:SF12">
    <property type="entry name" value="CHLORIDE TRANSPORTER"/>
    <property type="match status" value="1"/>
</dbReference>
<evidence type="ECO:0000256" key="6">
    <source>
        <dbReference type="SAM" id="Phobius"/>
    </source>
</evidence>
<dbReference type="InterPro" id="IPR001807">
    <property type="entry name" value="ClC"/>
</dbReference>
<comment type="caution">
    <text evidence="7">The sequence shown here is derived from an EMBL/GenBank/DDBJ whole genome shotgun (WGS) entry which is preliminary data.</text>
</comment>
<dbReference type="OrthoDB" id="9767361at2"/>
<feature type="transmembrane region" description="Helical" evidence="6">
    <location>
        <begin position="334"/>
        <end position="352"/>
    </location>
</feature>
<dbReference type="EMBL" id="RWIS01000014">
    <property type="protein sequence ID" value="RSK25046.1"/>
    <property type="molecule type" value="Genomic_DNA"/>
</dbReference>
<feature type="transmembrane region" description="Helical" evidence="6">
    <location>
        <begin position="129"/>
        <end position="148"/>
    </location>
</feature>
<feature type="transmembrane region" description="Helical" evidence="6">
    <location>
        <begin position="88"/>
        <end position="108"/>
    </location>
</feature>
<dbReference type="GO" id="GO:0016020">
    <property type="term" value="C:membrane"/>
    <property type="evidence" value="ECO:0007669"/>
    <property type="project" value="UniProtKB-SubCell"/>
</dbReference>
<dbReference type="CDD" id="cd03682">
    <property type="entry name" value="ClC_sycA_like"/>
    <property type="match status" value="1"/>
</dbReference>
<evidence type="ECO:0000313" key="7">
    <source>
        <dbReference type="EMBL" id="RSK25046.1"/>
    </source>
</evidence>
<dbReference type="Gene3D" id="1.10.3080.10">
    <property type="entry name" value="Clc chloride channel"/>
    <property type="match status" value="1"/>
</dbReference>
<organism evidence="7 8">
    <name type="scientific">Hymenobacter metallilatus</name>
    <dbReference type="NCBI Taxonomy" id="2493666"/>
    <lineage>
        <taxon>Bacteria</taxon>
        <taxon>Pseudomonadati</taxon>
        <taxon>Bacteroidota</taxon>
        <taxon>Cytophagia</taxon>
        <taxon>Cytophagales</taxon>
        <taxon>Hymenobacteraceae</taxon>
        <taxon>Hymenobacter</taxon>
    </lineage>
</organism>
<dbReference type="InterPro" id="IPR050368">
    <property type="entry name" value="ClC-type_chloride_channel"/>
</dbReference>
<keyword evidence="2 6" id="KW-0812">Transmembrane</keyword>
<accession>A0A428J006</accession>
<evidence type="ECO:0000256" key="1">
    <source>
        <dbReference type="ARBA" id="ARBA00004141"/>
    </source>
</evidence>
<keyword evidence="3 6" id="KW-1133">Transmembrane helix</keyword>
<evidence type="ECO:0000256" key="2">
    <source>
        <dbReference type="ARBA" id="ARBA00022692"/>
    </source>
</evidence>
<evidence type="ECO:0000256" key="5">
    <source>
        <dbReference type="SAM" id="MobiDB-lite"/>
    </source>
</evidence>
<dbReference type="PANTHER" id="PTHR43427">
    <property type="entry name" value="CHLORIDE CHANNEL PROTEIN CLC-E"/>
    <property type="match status" value="1"/>
</dbReference>
<gene>
    <name evidence="7" type="ORF">EI290_18315</name>
</gene>
<feature type="transmembrane region" description="Helical" evidence="6">
    <location>
        <begin position="251"/>
        <end position="274"/>
    </location>
</feature>
<feature type="transmembrane region" description="Helical" evidence="6">
    <location>
        <begin position="412"/>
        <end position="433"/>
    </location>
</feature>
<feature type="transmembrane region" description="Helical" evidence="6">
    <location>
        <begin position="295"/>
        <end position="314"/>
    </location>
</feature>
<feature type="transmembrane region" description="Helical" evidence="6">
    <location>
        <begin position="181"/>
        <end position="206"/>
    </location>
</feature>
<dbReference type="Proteomes" id="UP000280066">
    <property type="component" value="Unassembled WGS sequence"/>
</dbReference>
<dbReference type="SUPFAM" id="SSF81340">
    <property type="entry name" value="Clc chloride channel"/>
    <property type="match status" value="1"/>
</dbReference>
<evidence type="ECO:0000256" key="3">
    <source>
        <dbReference type="ARBA" id="ARBA00022989"/>
    </source>
</evidence>
<feature type="transmembrane region" description="Helical" evidence="6">
    <location>
        <begin position="51"/>
        <end position="76"/>
    </location>
</feature>
<evidence type="ECO:0000313" key="8">
    <source>
        <dbReference type="Proteomes" id="UP000280066"/>
    </source>
</evidence>